<dbReference type="PANTHER" id="PTHR11700">
    <property type="entry name" value="30S RIBOSOMAL PROTEIN S10 FAMILY MEMBER"/>
    <property type="match status" value="1"/>
</dbReference>
<dbReference type="InterPro" id="IPR018268">
    <property type="entry name" value="Ribosomal_uS10_CS"/>
</dbReference>
<comment type="caution">
    <text evidence="7">The sequence shown here is derived from an EMBL/GenBank/DDBJ whole genome shotgun (WGS) entry which is preliminary data.</text>
</comment>
<dbReference type="PROSITE" id="PS00361">
    <property type="entry name" value="RIBOSOMAL_S10"/>
    <property type="match status" value="1"/>
</dbReference>
<dbReference type="GO" id="GO:1990904">
    <property type="term" value="C:ribonucleoprotein complex"/>
    <property type="evidence" value="ECO:0007669"/>
    <property type="project" value="UniProtKB-KW"/>
</dbReference>
<organism evidence="7 8">
    <name type="scientific">bacterium (Candidatus Gribaldobacteria) CG_4_10_14_0_8_um_filter_33_9</name>
    <dbReference type="NCBI Taxonomy" id="2014266"/>
    <lineage>
        <taxon>Bacteria</taxon>
        <taxon>Candidatus Gribaldobacteria</taxon>
    </lineage>
</organism>
<dbReference type="Proteomes" id="UP000229371">
    <property type="component" value="Unassembled WGS sequence"/>
</dbReference>
<dbReference type="FunFam" id="3.30.70.600:FF:000003">
    <property type="entry name" value="30S ribosomal protein S10"/>
    <property type="match status" value="1"/>
</dbReference>
<keyword evidence="5" id="KW-0175">Coiled coil</keyword>
<evidence type="ECO:0000256" key="1">
    <source>
        <dbReference type="ARBA" id="ARBA00007102"/>
    </source>
</evidence>
<reference evidence="8" key="1">
    <citation type="submission" date="2017-09" db="EMBL/GenBank/DDBJ databases">
        <title>Depth-based differentiation of microbial function through sediment-hosted aquifers and enrichment of novel symbionts in the deep terrestrial subsurface.</title>
        <authorList>
            <person name="Probst A.J."/>
            <person name="Ladd B."/>
            <person name="Jarett J.K."/>
            <person name="Geller-Mcgrath D.E."/>
            <person name="Sieber C.M.K."/>
            <person name="Emerson J.B."/>
            <person name="Anantharaman K."/>
            <person name="Thomas B.C."/>
            <person name="Malmstrom R."/>
            <person name="Stieglmeier M."/>
            <person name="Klingl A."/>
            <person name="Woyke T."/>
            <person name="Ryan C.M."/>
            <person name="Banfield J.F."/>
        </authorList>
    </citation>
    <scope>NUCLEOTIDE SEQUENCE [LARGE SCALE GENOMIC DNA]</scope>
</reference>
<evidence type="ECO:0000259" key="6">
    <source>
        <dbReference type="SMART" id="SM01403"/>
    </source>
</evidence>
<dbReference type="HAMAP" id="MF_00508">
    <property type="entry name" value="Ribosomal_uS10"/>
    <property type="match status" value="1"/>
</dbReference>
<gene>
    <name evidence="4" type="primary">rpsJ</name>
    <name evidence="7" type="ORF">COY61_00140</name>
</gene>
<dbReference type="GO" id="GO:0003735">
    <property type="term" value="F:structural constituent of ribosome"/>
    <property type="evidence" value="ECO:0007669"/>
    <property type="project" value="InterPro"/>
</dbReference>
<evidence type="ECO:0000256" key="3">
    <source>
        <dbReference type="ARBA" id="ARBA00023274"/>
    </source>
</evidence>
<dbReference type="NCBIfam" id="NF001861">
    <property type="entry name" value="PRK00596.1"/>
    <property type="match status" value="1"/>
</dbReference>
<dbReference type="NCBIfam" id="TIGR01049">
    <property type="entry name" value="rpsJ_bact"/>
    <property type="match status" value="1"/>
</dbReference>
<dbReference type="EMBL" id="PFMI01000004">
    <property type="protein sequence ID" value="PIZ01250.1"/>
    <property type="molecule type" value="Genomic_DNA"/>
</dbReference>
<evidence type="ECO:0000313" key="8">
    <source>
        <dbReference type="Proteomes" id="UP000229371"/>
    </source>
</evidence>
<evidence type="ECO:0000256" key="2">
    <source>
        <dbReference type="ARBA" id="ARBA00022980"/>
    </source>
</evidence>
<dbReference type="GO" id="GO:0006412">
    <property type="term" value="P:translation"/>
    <property type="evidence" value="ECO:0007669"/>
    <property type="project" value="UniProtKB-UniRule"/>
</dbReference>
<feature type="coiled-coil region" evidence="5">
    <location>
        <begin position="5"/>
        <end position="32"/>
    </location>
</feature>
<dbReference type="SUPFAM" id="SSF54999">
    <property type="entry name" value="Ribosomal protein S10"/>
    <property type="match status" value="1"/>
</dbReference>
<comment type="function">
    <text evidence="4">Involved in the binding of tRNA to the ribosomes.</text>
</comment>
<dbReference type="GO" id="GO:0000049">
    <property type="term" value="F:tRNA binding"/>
    <property type="evidence" value="ECO:0007669"/>
    <property type="project" value="UniProtKB-UniRule"/>
</dbReference>
<feature type="domain" description="Small ribosomal subunit protein uS10" evidence="6">
    <location>
        <begin position="23"/>
        <end position="117"/>
    </location>
</feature>
<keyword evidence="3 4" id="KW-0687">Ribonucleoprotein</keyword>
<dbReference type="Gene3D" id="3.30.70.600">
    <property type="entry name" value="Ribosomal protein S10 domain"/>
    <property type="match status" value="1"/>
</dbReference>
<dbReference type="AlphaFoldDB" id="A0A2M7RP36"/>
<proteinExistence type="inferred from homology"/>
<accession>A0A2M7RP36</accession>
<dbReference type="InterPro" id="IPR036838">
    <property type="entry name" value="Ribosomal_uS10_dom_sf"/>
</dbReference>
<protein>
    <recommendedName>
        <fullName evidence="4">Small ribosomal subunit protein uS10</fullName>
    </recommendedName>
</protein>
<evidence type="ECO:0000256" key="4">
    <source>
        <dbReference type="HAMAP-Rule" id="MF_00508"/>
    </source>
</evidence>
<comment type="similarity">
    <text evidence="1 4">Belongs to the universal ribosomal protein uS10 family.</text>
</comment>
<comment type="subunit">
    <text evidence="4">Part of the 30S ribosomal subunit.</text>
</comment>
<sequence length="119" mass="14000">MVETLKAKVKRKKETETERAQLRLKLRSYDSKVMDKSCHQIVEMADRSGVKIVGPIPIPTEFHHYTVNRSSFVHKNAREQFEMRIHKRLVEVINPNQRFMDFLRELTLPIGVDIEVKAI</sequence>
<dbReference type="InterPro" id="IPR027486">
    <property type="entry name" value="Ribosomal_uS10_dom"/>
</dbReference>
<dbReference type="GO" id="GO:0005840">
    <property type="term" value="C:ribosome"/>
    <property type="evidence" value="ECO:0007669"/>
    <property type="project" value="UniProtKB-KW"/>
</dbReference>
<evidence type="ECO:0000313" key="7">
    <source>
        <dbReference type="EMBL" id="PIZ01250.1"/>
    </source>
</evidence>
<dbReference type="InterPro" id="IPR001848">
    <property type="entry name" value="Ribosomal_uS10"/>
</dbReference>
<dbReference type="PRINTS" id="PR00971">
    <property type="entry name" value="RIBOSOMALS10"/>
</dbReference>
<evidence type="ECO:0000256" key="5">
    <source>
        <dbReference type="SAM" id="Coils"/>
    </source>
</evidence>
<dbReference type="SMART" id="SM01403">
    <property type="entry name" value="Ribosomal_S10"/>
    <property type="match status" value="1"/>
</dbReference>
<keyword evidence="2 4" id="KW-0689">Ribosomal protein</keyword>
<dbReference type="Pfam" id="PF00338">
    <property type="entry name" value="Ribosomal_S10"/>
    <property type="match status" value="1"/>
</dbReference>
<name>A0A2M7RP36_9BACT</name>